<reference evidence="1" key="1">
    <citation type="submission" date="2021-12" db="EMBL/GenBank/DDBJ databases">
        <authorList>
            <person name="King R."/>
        </authorList>
    </citation>
    <scope>NUCLEOTIDE SEQUENCE</scope>
</reference>
<sequence length="273" mass="30436">MMLTLARILTSLFRPEGQKHSTHICIPDSPTLLRQPHKDGDYAATSRCLAPRRYSCNPPSFTAATRLNVGVDALEPDEKCVPLEHLISVSSGGRNRSQTTFKFILPCDSSKIQVDDLQSDGIIFKYFFNHNHWMLATCDKSESGRSPIPDLPASESLSVVELADLFENVSSLPHAIQSVSCHCSFLLIIISHFGRQCRVADYRVQYTNLIIELFDLLVNTAAMSIQFWVSGLNAYTNSLHIRFNSDVSPQILACAESTKHRTSSAPIRIPRSL</sequence>
<name>A0AAI8UPR6_BEMTA</name>
<accession>A0AAI8UPR6</accession>
<comment type="caution">
    <text evidence="1">The sequence shown here is derived from an EMBL/GenBank/DDBJ whole genome shotgun (WGS) entry which is preliminary data.</text>
</comment>
<evidence type="ECO:0000313" key="2">
    <source>
        <dbReference type="Proteomes" id="UP001152759"/>
    </source>
</evidence>
<keyword evidence="2" id="KW-1185">Reference proteome</keyword>
<dbReference type="Proteomes" id="UP001152759">
    <property type="component" value="Unassembled WGS sequence"/>
</dbReference>
<dbReference type="EMBL" id="CAKKNF020000060">
    <property type="protein sequence ID" value="CAH0748602.1"/>
    <property type="molecule type" value="Genomic_DNA"/>
</dbReference>
<protein>
    <submittedName>
        <fullName evidence="1">Uncharacterized protein</fullName>
    </submittedName>
</protein>
<proteinExistence type="predicted"/>
<gene>
    <name evidence="1" type="ORF">BEMITA_LOCUS194</name>
</gene>
<organism evidence="1 2">
    <name type="scientific">Bemisia tabaci</name>
    <name type="common">Sweetpotato whitefly</name>
    <name type="synonym">Aleurodes tabaci</name>
    <dbReference type="NCBI Taxonomy" id="7038"/>
    <lineage>
        <taxon>Eukaryota</taxon>
        <taxon>Metazoa</taxon>
        <taxon>Ecdysozoa</taxon>
        <taxon>Arthropoda</taxon>
        <taxon>Hexapoda</taxon>
        <taxon>Insecta</taxon>
        <taxon>Pterygota</taxon>
        <taxon>Neoptera</taxon>
        <taxon>Paraneoptera</taxon>
        <taxon>Hemiptera</taxon>
        <taxon>Sternorrhyncha</taxon>
        <taxon>Aleyrodoidea</taxon>
        <taxon>Aleyrodidae</taxon>
        <taxon>Aleyrodinae</taxon>
        <taxon>Bemisia</taxon>
    </lineage>
</organism>
<dbReference type="AlphaFoldDB" id="A0AAI8UPR6"/>
<evidence type="ECO:0000313" key="1">
    <source>
        <dbReference type="EMBL" id="CAH0748602.1"/>
    </source>
</evidence>